<feature type="domain" description="Tetracyclin repressor-like C-terminal" evidence="5">
    <location>
        <begin position="83"/>
        <end position="179"/>
    </location>
</feature>
<dbReference type="SUPFAM" id="SSF48498">
    <property type="entry name" value="Tetracyclin repressor-like, C-terminal domain"/>
    <property type="match status" value="1"/>
</dbReference>
<dbReference type="InterPro" id="IPR036271">
    <property type="entry name" value="Tet_transcr_reg_TetR-rel_C_sf"/>
</dbReference>
<dbReference type="InterPro" id="IPR011075">
    <property type="entry name" value="TetR_C"/>
</dbReference>
<keyword evidence="1" id="KW-0805">Transcription regulation</keyword>
<dbReference type="Pfam" id="PF16925">
    <property type="entry name" value="TetR_C_13"/>
    <property type="match status" value="1"/>
</dbReference>
<dbReference type="PANTHER" id="PTHR47506">
    <property type="entry name" value="TRANSCRIPTIONAL REGULATORY PROTEIN"/>
    <property type="match status" value="1"/>
</dbReference>
<name>A0A2P8CT41_9BACT</name>
<dbReference type="SUPFAM" id="SSF46689">
    <property type="entry name" value="Homeodomain-like"/>
    <property type="match status" value="1"/>
</dbReference>
<dbReference type="Gene3D" id="1.10.357.10">
    <property type="entry name" value="Tetracycline Repressor, domain 2"/>
    <property type="match status" value="1"/>
</dbReference>
<dbReference type="Proteomes" id="UP000240572">
    <property type="component" value="Unassembled WGS sequence"/>
</dbReference>
<feature type="domain" description="HTH tetR-type" evidence="4">
    <location>
        <begin position="13"/>
        <end position="57"/>
    </location>
</feature>
<keyword evidence="2" id="KW-0238">DNA-binding</keyword>
<keyword evidence="7" id="KW-1185">Reference proteome</keyword>
<dbReference type="AlphaFoldDB" id="A0A2P8CT41"/>
<keyword evidence="3" id="KW-0804">Transcription</keyword>
<dbReference type="InterPro" id="IPR001647">
    <property type="entry name" value="HTH_TetR"/>
</dbReference>
<evidence type="ECO:0000313" key="6">
    <source>
        <dbReference type="EMBL" id="PSK88119.1"/>
    </source>
</evidence>
<dbReference type="RefSeq" id="WP_106525288.1">
    <property type="nucleotide sequence ID" value="NZ_PYGD01000015.1"/>
</dbReference>
<dbReference type="GO" id="GO:0003677">
    <property type="term" value="F:DNA binding"/>
    <property type="evidence" value="ECO:0007669"/>
    <property type="project" value="UniProtKB-KW"/>
</dbReference>
<protein>
    <submittedName>
        <fullName evidence="6">TetR family transcriptional regulator</fullName>
    </submittedName>
</protein>
<dbReference type="EMBL" id="PYGD01000015">
    <property type="protein sequence ID" value="PSK88119.1"/>
    <property type="molecule type" value="Genomic_DNA"/>
</dbReference>
<accession>A0A2P8CT41</accession>
<reference evidence="6 7" key="1">
    <citation type="submission" date="2018-03" db="EMBL/GenBank/DDBJ databases">
        <title>Genomic Encyclopedia of Type Strains, Phase III (KMG-III): the genomes of soil and plant-associated and newly described type strains.</title>
        <authorList>
            <person name="Whitman W."/>
        </authorList>
    </citation>
    <scope>NUCLEOTIDE SEQUENCE [LARGE SCALE GENOMIC DNA]</scope>
    <source>
        <strain evidence="6 7">CGMCC 1.12700</strain>
    </source>
</reference>
<evidence type="ECO:0000256" key="3">
    <source>
        <dbReference type="ARBA" id="ARBA00023163"/>
    </source>
</evidence>
<dbReference type="Gene3D" id="1.10.10.60">
    <property type="entry name" value="Homeodomain-like"/>
    <property type="match status" value="1"/>
</dbReference>
<dbReference type="PANTHER" id="PTHR47506:SF1">
    <property type="entry name" value="HTH-TYPE TRANSCRIPTIONAL REGULATOR YJDC"/>
    <property type="match status" value="1"/>
</dbReference>
<evidence type="ECO:0000259" key="5">
    <source>
        <dbReference type="Pfam" id="PF16925"/>
    </source>
</evidence>
<comment type="caution">
    <text evidence="6">The sequence shown here is derived from an EMBL/GenBank/DDBJ whole genome shotgun (WGS) entry which is preliminary data.</text>
</comment>
<dbReference type="InterPro" id="IPR009057">
    <property type="entry name" value="Homeodomain-like_sf"/>
</dbReference>
<sequence>MPRRQEFIEEEVIQKAMEVFWKKGYAATTTRDLTEAMQINISSLYNSIGDKHQLFIRCIRHYSDVRIRAAASRFAHYDSAFQALEAFIKDAAKTIITEPSSCMCIKAAFEIEGDDPEVNLAINTYNDYVHEFMKGMVLRAQESGEMATTEDADTIADYLDSLFTGWYNSFILHRDPNRILQMAAYAIRHLKV</sequence>
<evidence type="ECO:0000313" key="7">
    <source>
        <dbReference type="Proteomes" id="UP000240572"/>
    </source>
</evidence>
<gene>
    <name evidence="6" type="ORF">B0I18_11513</name>
</gene>
<evidence type="ECO:0000256" key="1">
    <source>
        <dbReference type="ARBA" id="ARBA00023015"/>
    </source>
</evidence>
<dbReference type="Pfam" id="PF00440">
    <property type="entry name" value="TetR_N"/>
    <property type="match status" value="1"/>
</dbReference>
<organism evidence="6 7">
    <name type="scientific">Taibaiella chishuiensis</name>
    <dbReference type="NCBI Taxonomy" id="1434707"/>
    <lineage>
        <taxon>Bacteria</taxon>
        <taxon>Pseudomonadati</taxon>
        <taxon>Bacteroidota</taxon>
        <taxon>Chitinophagia</taxon>
        <taxon>Chitinophagales</taxon>
        <taxon>Chitinophagaceae</taxon>
        <taxon>Taibaiella</taxon>
    </lineage>
</organism>
<evidence type="ECO:0000256" key="2">
    <source>
        <dbReference type="ARBA" id="ARBA00023125"/>
    </source>
</evidence>
<evidence type="ECO:0000259" key="4">
    <source>
        <dbReference type="Pfam" id="PF00440"/>
    </source>
</evidence>
<proteinExistence type="predicted"/>
<dbReference type="OrthoDB" id="9795242at2"/>